<keyword evidence="6" id="KW-0732">Signal</keyword>
<dbReference type="PANTHER" id="PTHR43399">
    <property type="entry name" value="SUBTILISIN-RELATED"/>
    <property type="match status" value="1"/>
</dbReference>
<keyword evidence="4 5" id="KW-0720">Serine protease</keyword>
<keyword evidence="2 5" id="KW-0645">Protease</keyword>
<dbReference type="InterPro" id="IPR000209">
    <property type="entry name" value="Peptidase_S8/S53_dom"/>
</dbReference>
<evidence type="ECO:0000256" key="5">
    <source>
        <dbReference type="PROSITE-ProRule" id="PRU01240"/>
    </source>
</evidence>
<dbReference type="Gene3D" id="3.40.50.200">
    <property type="entry name" value="Peptidase S8/S53 domain"/>
    <property type="match status" value="1"/>
</dbReference>
<gene>
    <name evidence="8" type="ORF">E0H75_11720</name>
</gene>
<dbReference type="SUPFAM" id="SSF49464">
    <property type="entry name" value="Carboxypeptidase regulatory domain-like"/>
    <property type="match status" value="2"/>
</dbReference>
<dbReference type="Gene3D" id="2.60.40.1120">
    <property type="entry name" value="Carboxypeptidase-like, regulatory domain"/>
    <property type="match status" value="3"/>
</dbReference>
<dbReference type="InterPro" id="IPR015500">
    <property type="entry name" value="Peptidase_S8_subtilisin-rel"/>
</dbReference>
<dbReference type="InterPro" id="IPR036852">
    <property type="entry name" value="Peptidase_S8/S53_dom_sf"/>
</dbReference>
<evidence type="ECO:0000256" key="6">
    <source>
        <dbReference type="SAM" id="SignalP"/>
    </source>
</evidence>
<dbReference type="InterPro" id="IPR015915">
    <property type="entry name" value="Kelch-typ_b-propeller"/>
</dbReference>
<dbReference type="SUPFAM" id="SSF50965">
    <property type="entry name" value="Galactose oxidase, central domain"/>
    <property type="match status" value="1"/>
</dbReference>
<dbReference type="Pfam" id="PF24681">
    <property type="entry name" value="Kelch_KLHDC2_KLHL20_DRC7"/>
    <property type="match status" value="1"/>
</dbReference>
<dbReference type="OrthoDB" id="9813435at2"/>
<protein>
    <submittedName>
        <fullName evidence="8">Peptidase S8</fullName>
    </submittedName>
</protein>
<dbReference type="PRINTS" id="PR00723">
    <property type="entry name" value="SUBTILISIN"/>
</dbReference>
<name>A0A4R0JV04_9ACTN</name>
<evidence type="ECO:0000256" key="1">
    <source>
        <dbReference type="ARBA" id="ARBA00011073"/>
    </source>
</evidence>
<dbReference type="SMART" id="SM00612">
    <property type="entry name" value="Kelch"/>
    <property type="match status" value="5"/>
</dbReference>
<dbReference type="GO" id="GO:0004252">
    <property type="term" value="F:serine-type endopeptidase activity"/>
    <property type="evidence" value="ECO:0007669"/>
    <property type="project" value="UniProtKB-UniRule"/>
</dbReference>
<dbReference type="InterPro" id="IPR023828">
    <property type="entry name" value="Peptidase_S8_Ser-AS"/>
</dbReference>
<dbReference type="InterPro" id="IPR013784">
    <property type="entry name" value="Carb-bd-like_fold"/>
</dbReference>
<dbReference type="Pfam" id="PF13620">
    <property type="entry name" value="CarboxypepD_reg"/>
    <property type="match status" value="1"/>
</dbReference>
<evidence type="ECO:0000256" key="3">
    <source>
        <dbReference type="ARBA" id="ARBA00022801"/>
    </source>
</evidence>
<dbReference type="Gene3D" id="2.60.120.260">
    <property type="entry name" value="Galactose-binding domain-like"/>
    <property type="match status" value="1"/>
</dbReference>
<feature type="chain" id="PRO_5020627951" evidence="6">
    <location>
        <begin position="25"/>
        <end position="1335"/>
    </location>
</feature>
<dbReference type="PANTHER" id="PTHR43399:SF4">
    <property type="entry name" value="CELL WALL-ASSOCIATED PROTEASE"/>
    <property type="match status" value="1"/>
</dbReference>
<dbReference type="PROSITE" id="PS00138">
    <property type="entry name" value="SUBTILASE_SER"/>
    <property type="match status" value="1"/>
</dbReference>
<proteinExistence type="inferred from homology"/>
<comment type="caution">
    <text evidence="8">The sequence shown here is derived from an EMBL/GenBank/DDBJ whole genome shotgun (WGS) entry which is preliminary data.</text>
</comment>
<organism evidence="8 9">
    <name type="scientific">Kribbella capetownensis</name>
    <dbReference type="NCBI Taxonomy" id="1572659"/>
    <lineage>
        <taxon>Bacteria</taxon>
        <taxon>Bacillati</taxon>
        <taxon>Actinomycetota</taxon>
        <taxon>Actinomycetes</taxon>
        <taxon>Propionibacteriales</taxon>
        <taxon>Kribbellaceae</taxon>
        <taxon>Kribbella</taxon>
    </lineage>
</organism>
<feature type="active site" description="Charge relay system" evidence="5">
    <location>
        <position position="236"/>
    </location>
</feature>
<dbReference type="InterPro" id="IPR011043">
    <property type="entry name" value="Gal_Oxase/kelch_b-propeller"/>
</dbReference>
<accession>A0A4R0JV04</accession>
<dbReference type="RefSeq" id="WP_131513528.1">
    <property type="nucleotide sequence ID" value="NZ_SJKD01000002.1"/>
</dbReference>
<evidence type="ECO:0000259" key="7">
    <source>
        <dbReference type="Pfam" id="PF00082"/>
    </source>
</evidence>
<comment type="similarity">
    <text evidence="1 5">Belongs to the peptidase S8 family.</text>
</comment>
<dbReference type="Pfam" id="PF00082">
    <property type="entry name" value="Peptidase_S8"/>
    <property type="match status" value="1"/>
</dbReference>
<dbReference type="InterPro" id="IPR008969">
    <property type="entry name" value="CarboxyPept-like_regulatory"/>
</dbReference>
<dbReference type="EMBL" id="SJKD01000002">
    <property type="protein sequence ID" value="TCC50829.1"/>
    <property type="molecule type" value="Genomic_DNA"/>
</dbReference>
<feature type="active site" description="Charge relay system" evidence="5">
    <location>
        <position position="190"/>
    </location>
</feature>
<dbReference type="SUPFAM" id="SSF49452">
    <property type="entry name" value="Starch-binding domain-like"/>
    <property type="match status" value="1"/>
</dbReference>
<dbReference type="PROSITE" id="PS51892">
    <property type="entry name" value="SUBTILASE"/>
    <property type="match status" value="1"/>
</dbReference>
<dbReference type="SUPFAM" id="SSF52743">
    <property type="entry name" value="Subtilisin-like"/>
    <property type="match status" value="1"/>
</dbReference>
<keyword evidence="3 5" id="KW-0378">Hydrolase</keyword>
<reference evidence="8 9" key="1">
    <citation type="submission" date="2019-02" db="EMBL/GenBank/DDBJ databases">
        <title>Kribbella capetownensis sp. nov. and Kribbella speibonae sp. nov., isolated from soil.</title>
        <authorList>
            <person name="Curtis S.M."/>
            <person name="Norton I."/>
            <person name="Everest G.J."/>
            <person name="Meyers P.R."/>
        </authorList>
    </citation>
    <scope>NUCLEOTIDE SEQUENCE [LARGE SCALE GENOMIC DNA]</scope>
    <source>
        <strain evidence="8 9">YM53</strain>
    </source>
</reference>
<evidence type="ECO:0000256" key="4">
    <source>
        <dbReference type="ARBA" id="ARBA00022825"/>
    </source>
</evidence>
<dbReference type="InterPro" id="IPR006652">
    <property type="entry name" value="Kelch_1"/>
</dbReference>
<dbReference type="GO" id="GO:0030246">
    <property type="term" value="F:carbohydrate binding"/>
    <property type="evidence" value="ECO:0007669"/>
    <property type="project" value="InterPro"/>
</dbReference>
<feature type="active site" description="Charge relay system" evidence="5">
    <location>
        <position position="402"/>
    </location>
</feature>
<evidence type="ECO:0000256" key="2">
    <source>
        <dbReference type="ARBA" id="ARBA00022670"/>
    </source>
</evidence>
<feature type="signal peptide" evidence="6">
    <location>
        <begin position="1"/>
        <end position="24"/>
    </location>
</feature>
<dbReference type="GO" id="GO:0006508">
    <property type="term" value="P:proteolysis"/>
    <property type="evidence" value="ECO:0007669"/>
    <property type="project" value="UniProtKB-KW"/>
</dbReference>
<dbReference type="Proteomes" id="UP000293342">
    <property type="component" value="Unassembled WGS sequence"/>
</dbReference>
<evidence type="ECO:0000313" key="8">
    <source>
        <dbReference type="EMBL" id="TCC50829.1"/>
    </source>
</evidence>
<dbReference type="Gene3D" id="2.120.10.80">
    <property type="entry name" value="Kelch-type beta propeller"/>
    <property type="match status" value="2"/>
</dbReference>
<keyword evidence="9" id="KW-1185">Reference proteome</keyword>
<feature type="domain" description="Peptidase S8/S53" evidence="7">
    <location>
        <begin position="181"/>
        <end position="441"/>
    </location>
</feature>
<evidence type="ECO:0000313" key="9">
    <source>
        <dbReference type="Proteomes" id="UP000293342"/>
    </source>
</evidence>
<sequence length="1335" mass="138964">MRIRAAVIACIALLATLLSAPARATPPNATPPADKIQPALRTQLTAKSVAPVAFWVRFGAQPDLSKAAAIDDWKARGTAVAEALQHAAQSSQKDIRAQLDAAGTSYQSFWATNAIRVTGGSLAMAEQLAASADVQGLYATTSYEPPTLDKKTAAAKEAAAVEWGIANINADDVWNQYGDRGAGITVASIDSGVQYDHPALVQQYRGRKPDGTFDHNYNWFDAAGTCGPVPCDHEGHGTHTMGTMIGADGIGVAPEANWIAANGCCPSDASLIASGQWMLQPTDLAGKNPDAGRRPQIINNSWGSEAPSNDPFMEDITKAWAASGIFAVWSNGNNGLSCHTSGSPGSLASNYSTGAYDVNNTIAEFSSRGSGQDGVTKPNLSAPGVDVRSSVPGGYAYASGTSMAAPHVAGSVALLWSAAPGLVGDVDATRALLDGSSADTPDGQCGGTDADNNVYGEGRLNALALVDSAPVGDTGTLAITVTDSRTGKAIPSAGLKITGPVSRERTAGDDGKYSLPLPVGTFSVAASSFGYDAGTAQVTVTAGKTSQVAVRLRSLPRVTVSGTVEDGSGQGWSLYAKITVDDVPGGVFYTKPENGRYSFELPANASYSYKIEAVYPGYRAGSVAIDVRGKDVRRDVSLTVDPDSCVAPGYGFAGVSTDFDHGQPAGWTNNGWRFDDPYRTRNRTGGNGGFAVGQTPGSPIVLDASLVSPALDLRGRKSPAIAFRQNLHSLSENSDVDLSLDGGTTWQTVLHQTDGVQPERTVVPIPQAAGKNGVRVRFHYWDAKYNTYFWQVDDVFVGDLTCGPVNGGLVLGQVSDRNTGAVLNGASVQVADRTARTAATPADGGVGEGFYWMFSPAGRQTVGASFVDYQDGSERVQVHSRRISRVDLRLSAGELSVTPGAVTMDVKAGGVATARFTVRNTGTAPAKVSFGDRQVVAAGTSSLVAGSNRIARVPGDYSPLALARDALDTKGHGSGTPAVGPWVDLTHYPTRIMDNTVGEVGGLVYSVGGIDGRLTTAKGYVYNPSTREWSPIADLPDGRENAAGAFIGDTFYVSGGWGPDLVPSKQTFGYDRRTDTWTQLADAPDAQAAAGRAVLDGKLYLVGGCSNACDSTNVRRYDPATNTWDVLADYPEPGGHRACGVLEGKVYCAGGIRRGGAISQSTFAYDPATNAWTKKADLPIDLWGMGYTESYGRLLVSGGITTVVSGGSTTGAITNEGFSYDPATDRWSALAPSGHVLYRGGSACGLNRIGGSARSGFTPVDTAEQLPTYGACGEIDVPWMSVSGSPTTLAPGRSTTVTVRVNAAGLKAGVYSAGVWIGENTPYLAKPVDVTLRVR</sequence>
<dbReference type="InterPro" id="IPR051048">
    <property type="entry name" value="Peptidase_S8/S53_subtilisin"/>
</dbReference>